<dbReference type="Ensembl" id="ENSNMLT00000015797.1">
    <property type="protein sequence ID" value="ENSNMLP00000014044.1"/>
    <property type="gene ID" value="ENSNMLG00000009397.1"/>
</dbReference>
<organism evidence="1 2">
    <name type="scientific">Neogobius melanostomus</name>
    <name type="common">round goby</name>
    <dbReference type="NCBI Taxonomy" id="47308"/>
    <lineage>
        <taxon>Eukaryota</taxon>
        <taxon>Metazoa</taxon>
        <taxon>Chordata</taxon>
        <taxon>Craniata</taxon>
        <taxon>Vertebrata</taxon>
        <taxon>Euteleostomi</taxon>
        <taxon>Actinopterygii</taxon>
        <taxon>Neopterygii</taxon>
        <taxon>Teleostei</taxon>
        <taxon>Neoteleostei</taxon>
        <taxon>Acanthomorphata</taxon>
        <taxon>Gobiaria</taxon>
        <taxon>Gobiiformes</taxon>
        <taxon>Gobioidei</taxon>
        <taxon>Gobiidae</taxon>
        <taxon>Benthophilinae</taxon>
        <taxon>Neogobiini</taxon>
        <taxon>Neogobius</taxon>
    </lineage>
</organism>
<sequence>NCARPFAAEEPAPPHEHVQDFLREVQEDWKSPTTSSFCDKMSLCRSTVQGIEEALDSDLVLLQKMKKAAKAKFNSGQEHVCHMEQYIHAMQKLSVNCHSSGESEVASAFCKLAEFSREILSPTKNMVRGLFIPLFNNNVNVSQELKKPVDRAWRDYENRFKQMEKEKRDLARAYGMVRTEVSGSELAEELHHERRSFQLSMCEVLLLQYIRT</sequence>
<dbReference type="InterPro" id="IPR043593">
    <property type="entry name" value="ASAP"/>
</dbReference>
<protein>
    <submittedName>
        <fullName evidence="1">Uncharacterized protein</fullName>
    </submittedName>
</protein>
<dbReference type="InterPro" id="IPR027267">
    <property type="entry name" value="AH/BAR_dom_sf"/>
</dbReference>
<reference evidence="1" key="2">
    <citation type="submission" date="2025-09" db="UniProtKB">
        <authorList>
            <consortium name="Ensembl"/>
        </authorList>
    </citation>
    <scope>IDENTIFICATION</scope>
</reference>
<dbReference type="SUPFAM" id="SSF103657">
    <property type="entry name" value="BAR/IMD domain-like"/>
    <property type="match status" value="1"/>
</dbReference>
<reference evidence="1" key="1">
    <citation type="submission" date="2025-08" db="UniProtKB">
        <authorList>
            <consortium name="Ensembl"/>
        </authorList>
    </citation>
    <scope>IDENTIFICATION</scope>
</reference>
<dbReference type="Proteomes" id="UP000694523">
    <property type="component" value="Unplaced"/>
</dbReference>
<proteinExistence type="predicted"/>
<dbReference type="PANTHER" id="PTHR45854">
    <property type="entry name" value="ASAP FAMILY MEMBER"/>
    <property type="match status" value="1"/>
</dbReference>
<evidence type="ECO:0000313" key="1">
    <source>
        <dbReference type="Ensembl" id="ENSNMLP00000014044.1"/>
    </source>
</evidence>
<evidence type="ECO:0000313" key="2">
    <source>
        <dbReference type="Proteomes" id="UP000694523"/>
    </source>
</evidence>
<name>A0A8C6WKQ0_9GOBI</name>
<dbReference type="GO" id="GO:0005096">
    <property type="term" value="F:GTPase activator activity"/>
    <property type="evidence" value="ECO:0007669"/>
    <property type="project" value="InterPro"/>
</dbReference>
<dbReference type="PANTHER" id="PTHR45854:SF5">
    <property type="entry name" value="ARF-GAP WITH SH3 DOMAIN, ANK REPEAT AND PH DOMAIN-CONTAINING PROTEIN 1-LIKE"/>
    <property type="match status" value="1"/>
</dbReference>
<dbReference type="AlphaFoldDB" id="A0A8C6WKQ0"/>
<accession>A0A8C6WKQ0</accession>
<keyword evidence="2" id="KW-1185">Reference proteome</keyword>
<dbReference type="Gene3D" id="1.20.1270.60">
    <property type="entry name" value="Arfaptin homology (AH) domain/BAR domain"/>
    <property type="match status" value="1"/>
</dbReference>